<organism evidence="1">
    <name type="scientific">Amphimedon queenslandica</name>
    <name type="common">Sponge</name>
    <dbReference type="NCBI Taxonomy" id="400682"/>
    <lineage>
        <taxon>Eukaryota</taxon>
        <taxon>Metazoa</taxon>
        <taxon>Porifera</taxon>
        <taxon>Demospongiae</taxon>
        <taxon>Heteroscleromorpha</taxon>
        <taxon>Haplosclerida</taxon>
        <taxon>Niphatidae</taxon>
        <taxon>Amphimedon</taxon>
    </lineage>
</organism>
<proteinExistence type="predicted"/>
<sequence length="120" mass="13282">MEQKGSRRVEIAGLIDKRQMTAVFAGTADGTFLPPQLIYPGSTVKSLPKNNKRQELNLPSTFPAVAIFDHFSGQVTEGVFSKLEANSIRYVLVPAKNTDRLQPMDLSVNKSAKDLLRNCF</sequence>
<accession>A0A1X7UL70</accession>
<protein>
    <recommendedName>
        <fullName evidence="2">DDE-1 domain-containing protein</fullName>
    </recommendedName>
</protein>
<name>A0A1X7UL70_AMPQE</name>
<dbReference type="EnsemblMetazoa" id="Aqu2.1.28411_001">
    <property type="protein sequence ID" value="Aqu2.1.28411_001"/>
    <property type="gene ID" value="Aqu2.1.28411"/>
</dbReference>
<dbReference type="InParanoid" id="A0A1X7UL70"/>
<evidence type="ECO:0000313" key="1">
    <source>
        <dbReference type="EnsemblMetazoa" id="Aqu2.1.28411_001"/>
    </source>
</evidence>
<evidence type="ECO:0008006" key="2">
    <source>
        <dbReference type="Google" id="ProtNLM"/>
    </source>
</evidence>
<dbReference type="AlphaFoldDB" id="A0A1X7UL70"/>
<reference evidence="1" key="1">
    <citation type="submission" date="2017-05" db="UniProtKB">
        <authorList>
            <consortium name="EnsemblMetazoa"/>
        </authorList>
    </citation>
    <scope>IDENTIFICATION</scope>
</reference>